<protein>
    <recommendedName>
        <fullName evidence="4">Sushi domain-containing protein</fullName>
    </recommendedName>
</protein>
<name>A0AA88YBN8_PINIB</name>
<reference evidence="5" key="1">
    <citation type="submission" date="2019-08" db="EMBL/GenBank/DDBJ databases">
        <title>The improved chromosome-level genome for the pearl oyster Pinctada fucata martensii using PacBio sequencing and Hi-C.</title>
        <authorList>
            <person name="Zheng Z."/>
        </authorList>
    </citation>
    <scope>NUCLEOTIDE SEQUENCE</scope>
    <source>
        <strain evidence="5">ZZ-2019</strain>
        <tissue evidence="5">Adductor muscle</tissue>
    </source>
</reference>
<keyword evidence="3" id="KW-0472">Membrane</keyword>
<evidence type="ECO:0000256" key="1">
    <source>
        <dbReference type="ARBA" id="ARBA00023157"/>
    </source>
</evidence>
<feature type="domain" description="Sushi" evidence="4">
    <location>
        <begin position="6"/>
        <end position="66"/>
    </location>
</feature>
<comment type="caution">
    <text evidence="2">Lacks conserved residue(s) required for the propagation of feature annotation.</text>
</comment>
<accession>A0AA88YBN8</accession>
<gene>
    <name evidence="5" type="ORF">FSP39_005776</name>
</gene>
<keyword evidence="1" id="KW-1015">Disulfide bond</keyword>
<dbReference type="Proteomes" id="UP001186944">
    <property type="component" value="Unassembled WGS sequence"/>
</dbReference>
<evidence type="ECO:0000313" key="5">
    <source>
        <dbReference type="EMBL" id="KAK3101713.1"/>
    </source>
</evidence>
<proteinExistence type="predicted"/>
<evidence type="ECO:0000256" key="3">
    <source>
        <dbReference type="SAM" id="Phobius"/>
    </source>
</evidence>
<keyword evidence="3" id="KW-1133">Transmembrane helix</keyword>
<dbReference type="InterPro" id="IPR000436">
    <property type="entry name" value="Sushi_SCR_CCP_dom"/>
</dbReference>
<dbReference type="SUPFAM" id="SSF57535">
    <property type="entry name" value="Complement control module/SCR domain"/>
    <property type="match status" value="1"/>
</dbReference>
<dbReference type="Gene3D" id="2.10.70.10">
    <property type="entry name" value="Complement Module, domain 1"/>
    <property type="match status" value="1"/>
</dbReference>
<keyword evidence="6" id="KW-1185">Reference proteome</keyword>
<evidence type="ECO:0000259" key="4">
    <source>
        <dbReference type="PROSITE" id="PS50923"/>
    </source>
</evidence>
<organism evidence="5 6">
    <name type="scientific">Pinctada imbricata</name>
    <name type="common">Atlantic pearl-oyster</name>
    <name type="synonym">Pinctada martensii</name>
    <dbReference type="NCBI Taxonomy" id="66713"/>
    <lineage>
        <taxon>Eukaryota</taxon>
        <taxon>Metazoa</taxon>
        <taxon>Spiralia</taxon>
        <taxon>Lophotrochozoa</taxon>
        <taxon>Mollusca</taxon>
        <taxon>Bivalvia</taxon>
        <taxon>Autobranchia</taxon>
        <taxon>Pteriomorphia</taxon>
        <taxon>Pterioida</taxon>
        <taxon>Pterioidea</taxon>
        <taxon>Pteriidae</taxon>
        <taxon>Pinctada</taxon>
    </lineage>
</organism>
<dbReference type="SMART" id="SM00032">
    <property type="entry name" value="CCP"/>
    <property type="match status" value="1"/>
</dbReference>
<dbReference type="CDD" id="cd00033">
    <property type="entry name" value="CCP"/>
    <property type="match status" value="1"/>
</dbReference>
<keyword evidence="3" id="KW-0812">Transmembrane</keyword>
<sequence>MSTKDPGCKVPPHVPNGYPVDWPVGGFTGTPPPVTFICESGYSLSGDAKLTCGVNETWVGDAQCVPWDITESGWFWAVVASVVSLVAVGSIAVIIYCVHRRCCRRNRIRSNVKEDDTYKDNCCLYGGSCDVCGCIDYEGCCSLTGCCGYHGACAPFCSFCRCCREPDEKHFHKNVAMDISEYSRSRTSKMNKLRIKNLDNSKKAWEEFKINTDYNVKKKVKRGRMK</sequence>
<evidence type="ECO:0000313" key="6">
    <source>
        <dbReference type="Proteomes" id="UP001186944"/>
    </source>
</evidence>
<keyword evidence="2" id="KW-0768">Sushi</keyword>
<dbReference type="AlphaFoldDB" id="A0AA88YBN8"/>
<feature type="transmembrane region" description="Helical" evidence="3">
    <location>
        <begin position="74"/>
        <end position="98"/>
    </location>
</feature>
<dbReference type="EMBL" id="VSWD01000005">
    <property type="protein sequence ID" value="KAK3101713.1"/>
    <property type="molecule type" value="Genomic_DNA"/>
</dbReference>
<dbReference type="InterPro" id="IPR035976">
    <property type="entry name" value="Sushi/SCR/CCP_sf"/>
</dbReference>
<dbReference type="PROSITE" id="PS50923">
    <property type="entry name" value="SUSHI"/>
    <property type="match status" value="1"/>
</dbReference>
<evidence type="ECO:0000256" key="2">
    <source>
        <dbReference type="PROSITE-ProRule" id="PRU00302"/>
    </source>
</evidence>
<comment type="caution">
    <text evidence="5">The sequence shown here is derived from an EMBL/GenBank/DDBJ whole genome shotgun (WGS) entry which is preliminary data.</text>
</comment>